<gene>
    <name evidence="4" type="ORF">GCM10011514_16730</name>
</gene>
<keyword evidence="5" id="KW-1185">Reference proteome</keyword>
<evidence type="ECO:0000256" key="3">
    <source>
        <dbReference type="SAM" id="SignalP"/>
    </source>
</evidence>
<name>A0A916YPK2_9BACT</name>
<organism evidence="4 5">
    <name type="scientific">Emticicia aquatilis</name>
    <dbReference type="NCBI Taxonomy" id="1537369"/>
    <lineage>
        <taxon>Bacteria</taxon>
        <taxon>Pseudomonadati</taxon>
        <taxon>Bacteroidota</taxon>
        <taxon>Cytophagia</taxon>
        <taxon>Cytophagales</taxon>
        <taxon>Leadbetterellaceae</taxon>
        <taxon>Emticicia</taxon>
    </lineage>
</organism>
<feature type="compositionally biased region" description="Basic and acidic residues" evidence="1">
    <location>
        <begin position="179"/>
        <end position="188"/>
    </location>
</feature>
<keyword evidence="2" id="KW-0812">Transmembrane</keyword>
<dbReference type="Pfam" id="PF21203">
    <property type="entry name" value="ECM10"/>
    <property type="match status" value="1"/>
</dbReference>
<feature type="chain" id="PRO_5037158754" evidence="3">
    <location>
        <begin position="21"/>
        <end position="217"/>
    </location>
</feature>
<evidence type="ECO:0000313" key="5">
    <source>
        <dbReference type="Proteomes" id="UP000609064"/>
    </source>
</evidence>
<dbReference type="RefSeq" id="WP_188765609.1">
    <property type="nucleotide sequence ID" value="NZ_BMKK01000003.1"/>
</dbReference>
<sequence>MKKNTTFALMAALVSNLSSAGGKLYGYADQVMFYRTGGGSILGIFSFIYNGKLHAIAVANDGAGNFFQFIPKSVLINNFGVPSAYATGFVETADAGLTLLPQDSKYTTGVRIVSNISPSDAANAINTLSALEKGTKVFPTTDGYFVSVNGAVPPSSALPITTADGTVPDKKITTQSDGEGDKNPDGSKKTWIQKNWGYVVAGVAVVGIIVAIVVSKR</sequence>
<keyword evidence="2" id="KW-1133">Transmembrane helix</keyword>
<evidence type="ECO:0000256" key="2">
    <source>
        <dbReference type="SAM" id="Phobius"/>
    </source>
</evidence>
<reference evidence="4" key="2">
    <citation type="submission" date="2020-09" db="EMBL/GenBank/DDBJ databases">
        <authorList>
            <person name="Sun Q."/>
            <person name="Zhou Y."/>
        </authorList>
    </citation>
    <scope>NUCLEOTIDE SEQUENCE</scope>
    <source>
        <strain evidence="4">CGMCC 1.15958</strain>
    </source>
</reference>
<evidence type="ECO:0000313" key="4">
    <source>
        <dbReference type="EMBL" id="GGD53270.1"/>
    </source>
</evidence>
<protein>
    <submittedName>
        <fullName evidence="4">Uncharacterized protein</fullName>
    </submittedName>
</protein>
<dbReference type="Proteomes" id="UP000609064">
    <property type="component" value="Unassembled WGS sequence"/>
</dbReference>
<dbReference type="AlphaFoldDB" id="A0A916YPK2"/>
<keyword evidence="3" id="KW-0732">Signal</keyword>
<reference evidence="4" key="1">
    <citation type="journal article" date="2014" name="Int. J. Syst. Evol. Microbiol.">
        <title>Complete genome sequence of Corynebacterium casei LMG S-19264T (=DSM 44701T), isolated from a smear-ripened cheese.</title>
        <authorList>
            <consortium name="US DOE Joint Genome Institute (JGI-PGF)"/>
            <person name="Walter F."/>
            <person name="Albersmeier A."/>
            <person name="Kalinowski J."/>
            <person name="Ruckert C."/>
        </authorList>
    </citation>
    <scope>NUCLEOTIDE SEQUENCE</scope>
    <source>
        <strain evidence="4">CGMCC 1.15958</strain>
    </source>
</reference>
<evidence type="ECO:0000256" key="1">
    <source>
        <dbReference type="SAM" id="MobiDB-lite"/>
    </source>
</evidence>
<accession>A0A916YPK2</accession>
<feature type="transmembrane region" description="Helical" evidence="2">
    <location>
        <begin position="196"/>
        <end position="214"/>
    </location>
</feature>
<proteinExistence type="predicted"/>
<dbReference type="EMBL" id="BMKK01000003">
    <property type="protein sequence ID" value="GGD53270.1"/>
    <property type="molecule type" value="Genomic_DNA"/>
</dbReference>
<keyword evidence="2" id="KW-0472">Membrane</keyword>
<feature type="region of interest" description="Disordered" evidence="1">
    <location>
        <begin position="159"/>
        <end position="188"/>
    </location>
</feature>
<comment type="caution">
    <text evidence="4">The sequence shown here is derived from an EMBL/GenBank/DDBJ whole genome shotgun (WGS) entry which is preliminary data.</text>
</comment>
<feature type="signal peptide" evidence="3">
    <location>
        <begin position="1"/>
        <end position="20"/>
    </location>
</feature>